<proteinExistence type="predicted"/>
<evidence type="ECO:0000313" key="2">
    <source>
        <dbReference type="EMBL" id="SDR02805.1"/>
    </source>
</evidence>
<keyword evidence="3" id="KW-1185">Reference proteome</keyword>
<evidence type="ECO:0008006" key="4">
    <source>
        <dbReference type="Google" id="ProtNLM"/>
    </source>
</evidence>
<reference evidence="3" key="1">
    <citation type="submission" date="2016-10" db="EMBL/GenBank/DDBJ databases">
        <authorList>
            <person name="Varghese N."/>
            <person name="Submissions S."/>
        </authorList>
    </citation>
    <scope>NUCLEOTIDE SEQUENCE [LARGE SCALE GENOMIC DNA]</scope>
    <source>
        <strain evidence="3">DSM 44142</strain>
    </source>
</reference>
<feature type="chain" id="PRO_5010194222" description="DUF5666 domain-containing protein" evidence="1">
    <location>
        <begin position="31"/>
        <end position="158"/>
    </location>
</feature>
<accession>A0A1H1FPK5</accession>
<dbReference type="OrthoDB" id="9948356at2"/>
<name>A0A1H1FPK5_9ACTN</name>
<evidence type="ECO:0000313" key="3">
    <source>
        <dbReference type="Proteomes" id="UP000183053"/>
    </source>
</evidence>
<protein>
    <recommendedName>
        <fullName evidence="4">DUF5666 domain-containing protein</fullName>
    </recommendedName>
</protein>
<feature type="signal peptide" evidence="1">
    <location>
        <begin position="1"/>
        <end position="30"/>
    </location>
</feature>
<dbReference type="EMBL" id="FNLF01000002">
    <property type="protein sequence ID" value="SDR02805.1"/>
    <property type="molecule type" value="Genomic_DNA"/>
</dbReference>
<evidence type="ECO:0000256" key="1">
    <source>
        <dbReference type="SAM" id="SignalP"/>
    </source>
</evidence>
<dbReference type="AlphaFoldDB" id="A0A1H1FPK5"/>
<organism evidence="2 3">
    <name type="scientific">Tsukamurella pulmonis</name>
    <dbReference type="NCBI Taxonomy" id="47312"/>
    <lineage>
        <taxon>Bacteria</taxon>
        <taxon>Bacillati</taxon>
        <taxon>Actinomycetota</taxon>
        <taxon>Actinomycetes</taxon>
        <taxon>Mycobacteriales</taxon>
        <taxon>Tsukamurellaceae</taxon>
        <taxon>Tsukamurella</taxon>
    </lineage>
</organism>
<sequence>MATQTVTRIVGSVVVAATAGVALGAGMASADTIGHEQRHDCPSFASPNFAERYGIFIRVTQTVEPTVGEDVGILVQHGRTYFRTFPVVGTMTWKNEVTGKQGSVPINTSVERRELFQPGSTVMTSGSARPGPGPLVVTVKVKPGSAPEAVCTGRFQMR</sequence>
<gene>
    <name evidence="2" type="ORF">SAMN04489765_2837</name>
</gene>
<dbReference type="RefSeq" id="WP_139184208.1">
    <property type="nucleotide sequence ID" value="NZ_FNLF01000002.1"/>
</dbReference>
<dbReference type="Proteomes" id="UP000183053">
    <property type="component" value="Unassembled WGS sequence"/>
</dbReference>
<keyword evidence="1" id="KW-0732">Signal</keyword>